<evidence type="ECO:0000259" key="11">
    <source>
        <dbReference type="PROSITE" id="PS50928"/>
    </source>
</evidence>
<dbReference type="RefSeq" id="WP_165257062.1">
    <property type="nucleotide sequence ID" value="NZ_JAAKZY010000023.1"/>
</dbReference>
<dbReference type="EMBL" id="JAAKZY010000023">
    <property type="protein sequence ID" value="NGO07981.1"/>
    <property type="molecule type" value="Genomic_DNA"/>
</dbReference>
<dbReference type="CDD" id="cd06261">
    <property type="entry name" value="TM_PBP2"/>
    <property type="match status" value="1"/>
</dbReference>
<dbReference type="PROSITE" id="PS50928">
    <property type="entry name" value="ABC_TM1"/>
    <property type="match status" value="1"/>
</dbReference>
<dbReference type="PANTHER" id="PTHR30614:SF20">
    <property type="entry name" value="GLUTAMINE TRANSPORT SYSTEM PERMEASE PROTEIN GLNP"/>
    <property type="match status" value="1"/>
</dbReference>
<name>A0A6G4V1Y0_9ACTN</name>
<gene>
    <name evidence="12" type="ORF">G5C60_10045</name>
</gene>
<feature type="transmembrane region" description="Helical" evidence="9">
    <location>
        <begin position="107"/>
        <end position="124"/>
    </location>
</feature>
<evidence type="ECO:0000256" key="9">
    <source>
        <dbReference type="RuleBase" id="RU363032"/>
    </source>
</evidence>
<evidence type="ECO:0000313" key="12">
    <source>
        <dbReference type="EMBL" id="NGO07981.1"/>
    </source>
</evidence>
<evidence type="ECO:0000256" key="1">
    <source>
        <dbReference type="ARBA" id="ARBA00004651"/>
    </source>
</evidence>
<dbReference type="GO" id="GO:0006865">
    <property type="term" value="P:amino acid transport"/>
    <property type="evidence" value="ECO:0007669"/>
    <property type="project" value="UniProtKB-KW"/>
</dbReference>
<evidence type="ECO:0000256" key="8">
    <source>
        <dbReference type="ARBA" id="ARBA00023136"/>
    </source>
</evidence>
<evidence type="ECO:0000256" key="5">
    <source>
        <dbReference type="ARBA" id="ARBA00022692"/>
    </source>
</evidence>
<dbReference type="GO" id="GO:0022857">
    <property type="term" value="F:transmembrane transporter activity"/>
    <property type="evidence" value="ECO:0007669"/>
    <property type="project" value="InterPro"/>
</dbReference>
<keyword evidence="3 9" id="KW-0813">Transport</keyword>
<dbReference type="NCBIfam" id="TIGR01726">
    <property type="entry name" value="HEQRo_perm_3TM"/>
    <property type="match status" value="1"/>
</dbReference>
<comment type="caution">
    <text evidence="12">The sequence shown here is derived from an EMBL/GenBank/DDBJ whole genome shotgun (WGS) entry which is preliminary data.</text>
</comment>
<proteinExistence type="inferred from homology"/>
<evidence type="ECO:0000256" key="7">
    <source>
        <dbReference type="ARBA" id="ARBA00022989"/>
    </source>
</evidence>
<dbReference type="InterPro" id="IPR035906">
    <property type="entry name" value="MetI-like_sf"/>
</dbReference>
<keyword evidence="5 9" id="KW-0812">Transmembrane</keyword>
<feature type="transmembrane region" description="Helical" evidence="9">
    <location>
        <begin position="40"/>
        <end position="62"/>
    </location>
</feature>
<comment type="similarity">
    <text evidence="2">Belongs to the binding-protein-dependent transport system permease family. HisMQ subfamily.</text>
</comment>
<accession>A0A6G4V1Y0</accession>
<dbReference type="Proteomes" id="UP000472335">
    <property type="component" value="Unassembled WGS sequence"/>
</dbReference>
<feature type="transmembrane region" description="Helical" evidence="9">
    <location>
        <begin position="74"/>
        <end position="95"/>
    </location>
</feature>
<feature type="domain" description="ABC transmembrane type-1" evidence="11">
    <location>
        <begin position="36"/>
        <end position="230"/>
    </location>
</feature>
<dbReference type="InterPro" id="IPR000515">
    <property type="entry name" value="MetI-like"/>
</dbReference>
<dbReference type="GO" id="GO:0043190">
    <property type="term" value="C:ATP-binding cassette (ABC) transporter complex"/>
    <property type="evidence" value="ECO:0007669"/>
    <property type="project" value="InterPro"/>
</dbReference>
<evidence type="ECO:0000256" key="3">
    <source>
        <dbReference type="ARBA" id="ARBA00022448"/>
    </source>
</evidence>
<keyword evidence="8 9" id="KW-0472">Membrane</keyword>
<evidence type="ECO:0000256" key="10">
    <source>
        <dbReference type="SAM" id="MobiDB-lite"/>
    </source>
</evidence>
<sequence>MTPSSPIPLASNALVNTFFDWDLIARTFPRLITEGLLNTLIIAAGAIVLGVAIALLAAMLLLSNRWWVRLPARLYVDVFRGLPVIITVMLVGVGLPAAGFRPFGTDPFGYAILAIGIISGAYTAEIFRSGIQSVDPGQLQAARSLGMSYLSAMRLVVVPQGIRRVLPALAGQFVKDIKESSLVYLLGLAAGQRELYFIAQEEVARTYNSSPLIAAGLCYLALTIPMTYFVNYLDRRLREGPRPGNTPALTEPDLPKTPVPAAGGETR</sequence>
<dbReference type="Pfam" id="PF00528">
    <property type="entry name" value="BPD_transp_1"/>
    <property type="match status" value="1"/>
</dbReference>
<keyword evidence="6" id="KW-0029">Amino-acid transport</keyword>
<dbReference type="InterPro" id="IPR010065">
    <property type="entry name" value="AA_ABC_transptr_permease_3TM"/>
</dbReference>
<feature type="region of interest" description="Disordered" evidence="10">
    <location>
        <begin position="241"/>
        <end position="267"/>
    </location>
</feature>
<dbReference type="SUPFAM" id="SSF161098">
    <property type="entry name" value="MetI-like"/>
    <property type="match status" value="1"/>
</dbReference>
<keyword evidence="7 9" id="KW-1133">Transmembrane helix</keyword>
<dbReference type="AlphaFoldDB" id="A0A6G4V1Y0"/>
<reference evidence="12 13" key="1">
    <citation type="submission" date="2020-02" db="EMBL/GenBank/DDBJ databases">
        <title>Whole-genome analyses of novel actinobacteria.</title>
        <authorList>
            <person name="Sahin N."/>
            <person name="Gencbay T."/>
        </authorList>
    </citation>
    <scope>NUCLEOTIDE SEQUENCE [LARGE SCALE GENOMIC DNA]</scope>
    <source>
        <strain evidence="12 13">HC44</strain>
    </source>
</reference>
<evidence type="ECO:0000256" key="2">
    <source>
        <dbReference type="ARBA" id="ARBA00010072"/>
    </source>
</evidence>
<evidence type="ECO:0000256" key="4">
    <source>
        <dbReference type="ARBA" id="ARBA00022475"/>
    </source>
</evidence>
<keyword evidence="4" id="KW-1003">Cell membrane</keyword>
<keyword evidence="13" id="KW-1185">Reference proteome</keyword>
<organism evidence="12 13">
    <name type="scientific">Streptomyces scabichelini</name>
    <dbReference type="NCBI Taxonomy" id="2711217"/>
    <lineage>
        <taxon>Bacteria</taxon>
        <taxon>Bacillati</taxon>
        <taxon>Actinomycetota</taxon>
        <taxon>Actinomycetes</taxon>
        <taxon>Kitasatosporales</taxon>
        <taxon>Streptomycetaceae</taxon>
        <taxon>Streptomyces</taxon>
    </lineage>
</organism>
<dbReference type="Gene3D" id="1.10.3720.10">
    <property type="entry name" value="MetI-like"/>
    <property type="match status" value="1"/>
</dbReference>
<evidence type="ECO:0000256" key="6">
    <source>
        <dbReference type="ARBA" id="ARBA00022970"/>
    </source>
</evidence>
<comment type="subcellular location">
    <subcellularLocation>
        <location evidence="1 9">Cell membrane</location>
        <topology evidence="1 9">Multi-pass membrane protein</topology>
    </subcellularLocation>
</comment>
<feature type="transmembrane region" description="Helical" evidence="9">
    <location>
        <begin position="211"/>
        <end position="233"/>
    </location>
</feature>
<dbReference type="PANTHER" id="PTHR30614">
    <property type="entry name" value="MEMBRANE COMPONENT OF AMINO ACID ABC TRANSPORTER"/>
    <property type="match status" value="1"/>
</dbReference>
<evidence type="ECO:0000313" key="13">
    <source>
        <dbReference type="Proteomes" id="UP000472335"/>
    </source>
</evidence>
<protein>
    <submittedName>
        <fullName evidence="12">Amino acid ABC transporter permease</fullName>
    </submittedName>
</protein>
<dbReference type="InterPro" id="IPR043429">
    <property type="entry name" value="ArtM/GltK/GlnP/TcyL/YhdX-like"/>
</dbReference>